<organism evidence="1 2">
    <name type="scientific">Metarhizium rileyi (strain RCEF 4871)</name>
    <name type="common">Nomuraea rileyi</name>
    <dbReference type="NCBI Taxonomy" id="1649241"/>
    <lineage>
        <taxon>Eukaryota</taxon>
        <taxon>Fungi</taxon>
        <taxon>Dikarya</taxon>
        <taxon>Ascomycota</taxon>
        <taxon>Pezizomycotina</taxon>
        <taxon>Sordariomycetes</taxon>
        <taxon>Hypocreomycetidae</taxon>
        <taxon>Hypocreales</taxon>
        <taxon>Clavicipitaceae</taxon>
        <taxon>Metarhizium</taxon>
    </lineage>
</organism>
<comment type="caution">
    <text evidence="1">The sequence shown here is derived from an EMBL/GenBank/DDBJ whole genome shotgun (WGS) entry which is preliminary data.</text>
</comment>
<protein>
    <submittedName>
        <fullName evidence="1">Uncharacterized protein</fullName>
    </submittedName>
</protein>
<reference evidence="2" key="1">
    <citation type="submission" date="2018-12" db="EMBL/GenBank/DDBJ databases">
        <title>The complete genome of Metarhizium rileyi, a key fungal pathogen of Lepidoptera.</title>
        <authorList>
            <person name="Binneck E."/>
            <person name="Lastra C.C.L."/>
            <person name="Sosa-Gomez D.R."/>
        </authorList>
    </citation>
    <scope>NUCLEOTIDE SEQUENCE [LARGE SCALE GENOMIC DNA]</scope>
    <source>
        <strain evidence="2">Cep018-CH2</strain>
    </source>
</reference>
<dbReference type="Proteomes" id="UP000317257">
    <property type="component" value="Unassembled WGS sequence"/>
</dbReference>
<evidence type="ECO:0000313" key="1">
    <source>
        <dbReference type="EMBL" id="TWU77018.1"/>
    </source>
</evidence>
<accession>A0A5C6GJL2</accession>
<proteinExistence type="predicted"/>
<dbReference type="AlphaFoldDB" id="A0A5C6GJL2"/>
<sequence>MTIGRALWRPLVPGSHSPTNSYLWLSKSFQRSAADVARSPGFKRQPTKLNTIRRFIPDEVKQFVKTNGKLLTTPENRDFILENKLEPDNGRMICFSGGLELSRAASACNATIGYSPRHVIHPFDLRYFDPRGHPLAPMKRAQYIQKTREKPMWIFVTCVGSFSAVVRTSTGRRLTKCIYEELHRFGYPSHDGVASKIRGTLWITIHDAVKAATYTPERFALLVARALVRHCKG</sequence>
<evidence type="ECO:0000313" key="2">
    <source>
        <dbReference type="Proteomes" id="UP000317257"/>
    </source>
</evidence>
<name>A0A5C6GJL2_METRR</name>
<dbReference type="EMBL" id="SBHS01000004">
    <property type="protein sequence ID" value="TWU77018.1"/>
    <property type="molecule type" value="Genomic_DNA"/>
</dbReference>
<gene>
    <name evidence="1" type="ORF">ED733_007640</name>
</gene>